<accession>A0A644ZXU8</accession>
<proteinExistence type="predicted"/>
<evidence type="ECO:0000313" key="1">
    <source>
        <dbReference type="EMBL" id="MPM43463.1"/>
    </source>
</evidence>
<dbReference type="EMBL" id="VSSQ01010112">
    <property type="protein sequence ID" value="MPM43463.1"/>
    <property type="molecule type" value="Genomic_DNA"/>
</dbReference>
<dbReference type="AlphaFoldDB" id="A0A644ZXU8"/>
<gene>
    <name evidence="1" type="ORF">SDC9_90137</name>
</gene>
<sequence length="56" mass="6140">MNKKMNSAACVMPGCALAMVYSPEQMWGATYDAELALERGTIFPDLDKPFLMGARP</sequence>
<comment type="caution">
    <text evidence="1">The sequence shown here is derived from an EMBL/GenBank/DDBJ whole genome shotgun (WGS) entry which is preliminary data.</text>
</comment>
<dbReference type="InterPro" id="IPR020256">
    <property type="entry name" value="Spore_coat_CotJA"/>
</dbReference>
<protein>
    <recommendedName>
        <fullName evidence="2">Spore coat associated protein JA (CotJA)</fullName>
    </recommendedName>
</protein>
<reference evidence="1" key="1">
    <citation type="submission" date="2019-08" db="EMBL/GenBank/DDBJ databases">
        <authorList>
            <person name="Kucharzyk K."/>
            <person name="Murdoch R.W."/>
            <person name="Higgins S."/>
            <person name="Loffler F."/>
        </authorList>
    </citation>
    <scope>NUCLEOTIDE SEQUENCE</scope>
</reference>
<name>A0A644ZXU8_9ZZZZ</name>
<dbReference type="Pfam" id="PF11007">
    <property type="entry name" value="CotJA"/>
    <property type="match status" value="1"/>
</dbReference>
<organism evidence="1">
    <name type="scientific">bioreactor metagenome</name>
    <dbReference type="NCBI Taxonomy" id="1076179"/>
    <lineage>
        <taxon>unclassified sequences</taxon>
        <taxon>metagenomes</taxon>
        <taxon>ecological metagenomes</taxon>
    </lineage>
</organism>
<evidence type="ECO:0008006" key="2">
    <source>
        <dbReference type="Google" id="ProtNLM"/>
    </source>
</evidence>